<dbReference type="PANTHER" id="PTHR42988">
    <property type="entry name" value="PHOSPHOHYDROLASE"/>
    <property type="match status" value="1"/>
</dbReference>
<keyword evidence="2" id="KW-0378">Hydrolase</keyword>
<evidence type="ECO:0000256" key="1">
    <source>
        <dbReference type="ARBA" id="ARBA00022723"/>
    </source>
</evidence>
<evidence type="ECO:0000313" key="7">
    <source>
        <dbReference type="EMBL" id="PQJ53060.1"/>
    </source>
</evidence>
<protein>
    <submittedName>
        <fullName evidence="7">Uncharacterized protein</fullName>
    </submittedName>
</protein>
<proteinExistence type="inferred from homology"/>
<dbReference type="AlphaFoldDB" id="A0A2S7UUW5"/>
<dbReference type="GO" id="GO:0046872">
    <property type="term" value="F:metal ion binding"/>
    <property type="evidence" value="ECO:0007669"/>
    <property type="project" value="UniProtKB-KW"/>
</dbReference>
<evidence type="ECO:0000256" key="4">
    <source>
        <dbReference type="ARBA" id="ARBA00025742"/>
    </source>
</evidence>
<evidence type="ECO:0000256" key="2">
    <source>
        <dbReference type="ARBA" id="ARBA00022801"/>
    </source>
</evidence>
<keyword evidence="8" id="KW-1185">Reference proteome</keyword>
<keyword evidence="3" id="KW-0408">Iron</keyword>
<dbReference type="Pfam" id="PF00149">
    <property type="entry name" value="Metallophos"/>
    <property type="match status" value="1"/>
</dbReference>
<dbReference type="PANTHER" id="PTHR42988:SF2">
    <property type="entry name" value="CYCLIC NUCLEOTIDE PHOSPHODIESTERASE CBUA0032-RELATED"/>
    <property type="match status" value="1"/>
</dbReference>
<dbReference type="Gene3D" id="3.60.21.10">
    <property type="match status" value="1"/>
</dbReference>
<dbReference type="InterPro" id="IPR004843">
    <property type="entry name" value="Calcineurin-like_PHP"/>
</dbReference>
<evidence type="ECO:0000313" key="8">
    <source>
        <dbReference type="Proteomes" id="UP000239007"/>
    </source>
</evidence>
<dbReference type="GO" id="GO:0016787">
    <property type="term" value="F:hydrolase activity"/>
    <property type="evidence" value="ECO:0007669"/>
    <property type="project" value="UniProtKB-KW"/>
</dbReference>
<dbReference type="Proteomes" id="UP000239007">
    <property type="component" value="Unassembled WGS sequence"/>
</dbReference>
<feature type="domain" description="Calcineurin" evidence="6">
    <location>
        <begin position="332"/>
        <end position="389"/>
    </location>
</feature>
<gene>
    <name evidence="7" type="ORF">BTO11_04900</name>
</gene>
<feature type="domain" description="Calcineurin-like phosphoesterase" evidence="5">
    <location>
        <begin position="1"/>
        <end position="251"/>
    </location>
</feature>
<dbReference type="InterPro" id="IPR057846">
    <property type="entry name" value="wHTH-Calcineurin_assc"/>
</dbReference>
<name>A0A2S7UUW5_9GAMM</name>
<dbReference type="RefSeq" id="WP_181135842.1">
    <property type="nucleotide sequence ID" value="NZ_BMYG01000003.1"/>
</dbReference>
<dbReference type="InterPro" id="IPR050884">
    <property type="entry name" value="CNP_phosphodiesterase-III"/>
</dbReference>
<comment type="caution">
    <text evidence="7">The sequence shown here is derived from an EMBL/GenBank/DDBJ whole genome shotgun (WGS) entry which is preliminary data.</text>
</comment>
<keyword evidence="1" id="KW-0479">Metal-binding</keyword>
<dbReference type="SUPFAM" id="SSF56300">
    <property type="entry name" value="Metallo-dependent phosphatases"/>
    <property type="match status" value="1"/>
</dbReference>
<sequence>MKIAVISDLHIGEYARGKDFTPNDSEHSIINDYTSPFREHFQGDNYKCDVLLVAGDITNCANNEEFELASLKIKELADILRVPYDAIFITPGNHDSNWNMGKTIKEQGVSDEQEIRDARYQLFNNNSFIKGLLSQATFGKFHISPYFVLWCTEQVAVLSFNSSANDNDEKKIHNGELSTESIRLVREELDKHKDLLEGKTKILLFHHHPLNYQEKTFPDADYSIMSNSDALIELAAEYCFDFLVHGHKHIPRYRHLVTDARHPMNILCAGSFVSRLDDRWFDDVGNAFHIIEIDQKCSDHLIPQGRILSWSHFVQHGWIKNDSTRDSIPHESRFGSSYNRNTLESKLKCIINDRFLNSSHIKWSDIITDDVGIRYCSSIVLTMVLKKLETEIGFTTYSEPEIILLKKEEASNG</sequence>
<comment type="similarity">
    <text evidence="4">Belongs to the cyclic nucleotide phosphodiesterase class-III family.</text>
</comment>
<evidence type="ECO:0000256" key="3">
    <source>
        <dbReference type="ARBA" id="ARBA00023004"/>
    </source>
</evidence>
<evidence type="ECO:0000259" key="5">
    <source>
        <dbReference type="Pfam" id="PF00149"/>
    </source>
</evidence>
<accession>A0A2S7UUW5</accession>
<dbReference type="InterPro" id="IPR029052">
    <property type="entry name" value="Metallo-depent_PP-like"/>
</dbReference>
<evidence type="ECO:0000259" key="6">
    <source>
        <dbReference type="Pfam" id="PF24408"/>
    </source>
</evidence>
<dbReference type="EMBL" id="MSCH01000003">
    <property type="protein sequence ID" value="PQJ53060.1"/>
    <property type="molecule type" value="Genomic_DNA"/>
</dbReference>
<dbReference type="Pfam" id="PF24408">
    <property type="entry name" value="wHTH-Calcineurin_assc"/>
    <property type="match status" value="1"/>
</dbReference>
<organism evidence="7 8">
    <name type="scientific">Psychrosphaera saromensis</name>
    <dbReference type="NCBI Taxonomy" id="716813"/>
    <lineage>
        <taxon>Bacteria</taxon>
        <taxon>Pseudomonadati</taxon>
        <taxon>Pseudomonadota</taxon>
        <taxon>Gammaproteobacteria</taxon>
        <taxon>Alteromonadales</taxon>
        <taxon>Pseudoalteromonadaceae</taxon>
        <taxon>Psychrosphaera</taxon>
    </lineage>
</organism>
<reference evidence="7 8" key="1">
    <citation type="submission" date="2016-12" db="EMBL/GenBank/DDBJ databases">
        <title>Diversity of luminous bacteria.</title>
        <authorList>
            <person name="Yoshizawa S."/>
            <person name="Kogure K."/>
        </authorList>
    </citation>
    <scope>NUCLEOTIDE SEQUENCE [LARGE SCALE GENOMIC DNA]</scope>
    <source>
        <strain evidence="7 8">SA4-48</strain>
    </source>
</reference>